<dbReference type="GO" id="GO:0016747">
    <property type="term" value="F:acyltransferase activity, transferring groups other than amino-acyl groups"/>
    <property type="evidence" value="ECO:0007669"/>
    <property type="project" value="TreeGrafter"/>
</dbReference>
<reference evidence="1" key="1">
    <citation type="submission" date="2023-07" db="EMBL/GenBank/DDBJ databases">
        <title>Genomic Encyclopedia of Type Strains, Phase IV (KMG-IV): sequencing the most valuable type-strain genomes for metagenomic binning, comparative biology and taxonomic classification.</title>
        <authorList>
            <person name="Goeker M."/>
        </authorList>
    </citation>
    <scope>NUCLEOTIDE SEQUENCE</scope>
    <source>
        <strain evidence="1">DSM 24202</strain>
    </source>
</reference>
<dbReference type="EMBL" id="JAUSVL010000001">
    <property type="protein sequence ID" value="MDQ0290462.1"/>
    <property type="molecule type" value="Genomic_DNA"/>
</dbReference>
<dbReference type="PANTHER" id="PTHR48098:SF1">
    <property type="entry name" value="DIACYLGLYCEROL ACYLTRANSFERASE_MYCOLYLTRANSFERASE AG85A"/>
    <property type="match status" value="1"/>
</dbReference>
<protein>
    <submittedName>
        <fullName evidence="1">S-formylglutathione hydrolase FrmB</fullName>
    </submittedName>
</protein>
<dbReference type="GO" id="GO:0016787">
    <property type="term" value="F:hydrolase activity"/>
    <property type="evidence" value="ECO:0007669"/>
    <property type="project" value="UniProtKB-KW"/>
</dbReference>
<dbReference type="Proteomes" id="UP001238163">
    <property type="component" value="Unassembled WGS sequence"/>
</dbReference>
<dbReference type="Pfam" id="PF00756">
    <property type="entry name" value="Esterase"/>
    <property type="match status" value="1"/>
</dbReference>
<accession>A0AAE3VH91</accession>
<sequence length="257" mass="28918">MAFIECHFHSDVLGRAMAMNVIVPQKAKTQIGMTSAGNGRKDYPVLYLLHGLSDDHSIWARRTSIERYAAAYEVVIVMPNGDRGFYTDMVTGHRYWTMLSEELPGTVANLFPVSSRREDTFAAGLSMGGYGALKLALRRPDRFAGAVALSAVADVREWVEKVNQSDEVQWIFGGADELIPRGNDLFALADNAVTAPAPPRLMMVCGTEDRLYQGNIRLRDHLQALKWPELQYREEPGNHEWGFWDKWIKEGLKFLLG</sequence>
<keyword evidence="1" id="KW-0378">Hydrolase</keyword>
<gene>
    <name evidence="1" type="ORF">J3R75_002569</name>
</gene>
<name>A0AAE3VH91_9BACT</name>
<dbReference type="PANTHER" id="PTHR48098">
    <property type="entry name" value="ENTEROCHELIN ESTERASE-RELATED"/>
    <property type="match status" value="1"/>
</dbReference>
<dbReference type="SUPFAM" id="SSF53474">
    <property type="entry name" value="alpha/beta-Hydrolases"/>
    <property type="match status" value="1"/>
</dbReference>
<keyword evidence="2" id="KW-1185">Reference proteome</keyword>
<dbReference type="InterPro" id="IPR029058">
    <property type="entry name" value="AB_hydrolase_fold"/>
</dbReference>
<dbReference type="AlphaFoldDB" id="A0AAE3VH91"/>
<proteinExistence type="predicted"/>
<dbReference type="InterPro" id="IPR000801">
    <property type="entry name" value="Esterase-like"/>
</dbReference>
<comment type="caution">
    <text evidence="1">The sequence shown here is derived from an EMBL/GenBank/DDBJ whole genome shotgun (WGS) entry which is preliminary data.</text>
</comment>
<organism evidence="1 2">
    <name type="scientific">Oligosphaera ethanolica</name>
    <dbReference type="NCBI Taxonomy" id="760260"/>
    <lineage>
        <taxon>Bacteria</taxon>
        <taxon>Pseudomonadati</taxon>
        <taxon>Lentisphaerota</taxon>
        <taxon>Oligosphaeria</taxon>
        <taxon>Oligosphaerales</taxon>
        <taxon>Oligosphaeraceae</taxon>
        <taxon>Oligosphaera</taxon>
    </lineage>
</organism>
<dbReference type="RefSeq" id="WP_307262006.1">
    <property type="nucleotide sequence ID" value="NZ_JAUSVL010000001.1"/>
</dbReference>
<dbReference type="InterPro" id="IPR050583">
    <property type="entry name" value="Mycobacterial_A85_antigen"/>
</dbReference>
<dbReference type="Gene3D" id="3.40.50.1820">
    <property type="entry name" value="alpha/beta hydrolase"/>
    <property type="match status" value="1"/>
</dbReference>
<evidence type="ECO:0000313" key="2">
    <source>
        <dbReference type="Proteomes" id="UP001238163"/>
    </source>
</evidence>
<evidence type="ECO:0000313" key="1">
    <source>
        <dbReference type="EMBL" id="MDQ0290462.1"/>
    </source>
</evidence>